<evidence type="ECO:0000256" key="1">
    <source>
        <dbReference type="ARBA" id="ARBA00004984"/>
    </source>
</evidence>
<evidence type="ECO:0000256" key="3">
    <source>
        <dbReference type="ARBA" id="ARBA00012781"/>
    </source>
</evidence>
<dbReference type="GO" id="GO:0006147">
    <property type="term" value="P:guanine catabolic process"/>
    <property type="evidence" value="ECO:0007669"/>
    <property type="project" value="UniProtKB-UniRule"/>
</dbReference>
<dbReference type="EC" id="3.5.4.3" evidence="3 8"/>
<dbReference type="GO" id="GO:0008892">
    <property type="term" value="F:guanine deaminase activity"/>
    <property type="evidence" value="ECO:0007669"/>
    <property type="project" value="UniProtKB-UniRule"/>
</dbReference>
<dbReference type="NCBIfam" id="TIGR02967">
    <property type="entry name" value="guan_deamin"/>
    <property type="match status" value="1"/>
</dbReference>
<evidence type="ECO:0000259" key="9">
    <source>
        <dbReference type="Pfam" id="PF01979"/>
    </source>
</evidence>
<proteinExistence type="inferred from homology"/>
<dbReference type="SUPFAM" id="SSF51556">
    <property type="entry name" value="Metallo-dependent hydrolases"/>
    <property type="match status" value="1"/>
</dbReference>
<evidence type="ECO:0000256" key="5">
    <source>
        <dbReference type="ARBA" id="ARBA00022723"/>
    </source>
</evidence>
<dbReference type="InterPro" id="IPR014311">
    <property type="entry name" value="Guanine_deaminase"/>
</dbReference>
<evidence type="ECO:0000313" key="10">
    <source>
        <dbReference type="EMBL" id="CAG6666592.1"/>
    </source>
</evidence>
<dbReference type="InterPro" id="IPR051607">
    <property type="entry name" value="Metallo-dep_hydrolases"/>
</dbReference>
<dbReference type="PANTHER" id="PTHR11271:SF6">
    <property type="entry name" value="GUANINE DEAMINASE"/>
    <property type="match status" value="1"/>
</dbReference>
<reference evidence="10" key="1">
    <citation type="submission" date="2021-05" db="EMBL/GenBank/DDBJ databases">
        <authorList>
            <person name="Alioto T."/>
            <person name="Alioto T."/>
            <person name="Gomez Garrido J."/>
        </authorList>
    </citation>
    <scope>NUCLEOTIDE SEQUENCE</scope>
</reference>
<keyword evidence="6 8" id="KW-0378">Hydrolase</keyword>
<dbReference type="Gene3D" id="3.20.20.140">
    <property type="entry name" value="Metal-dependent hydrolases"/>
    <property type="match status" value="1"/>
</dbReference>
<comment type="cofactor">
    <cofactor evidence="8">
        <name>Zn(2+)</name>
        <dbReference type="ChEBI" id="CHEBI:29105"/>
    </cofactor>
    <text evidence="8">Binds 1 zinc ion per subunit.</text>
</comment>
<protein>
    <recommendedName>
        <fullName evidence="4 8">Guanine deaminase</fullName>
        <shortName evidence="8">Guanase</shortName>
        <ecNumber evidence="3 8">3.5.4.3</ecNumber>
    </recommendedName>
    <alternativeName>
        <fullName evidence="8">Guanine aminohydrolase</fullName>
    </alternativeName>
</protein>
<dbReference type="AlphaFoldDB" id="A0A8D8SEZ0"/>
<keyword evidence="5 8" id="KW-0479">Metal-binding</keyword>
<dbReference type="SUPFAM" id="SSF51338">
    <property type="entry name" value="Composite domain of metallo-dependent hydrolases"/>
    <property type="match status" value="2"/>
</dbReference>
<evidence type="ECO:0000256" key="8">
    <source>
        <dbReference type="RuleBase" id="RU366009"/>
    </source>
</evidence>
<comment type="function">
    <text evidence="8">Catalyzes the hydrolytic deamination of guanine, producing xanthine and ammonia.</text>
</comment>
<feature type="domain" description="Amidohydrolase-related" evidence="9">
    <location>
        <begin position="67"/>
        <end position="466"/>
    </location>
</feature>
<accession>A0A8D8SEZ0</accession>
<dbReference type="InterPro" id="IPR011059">
    <property type="entry name" value="Metal-dep_hydrolase_composite"/>
</dbReference>
<dbReference type="EMBL" id="HBUF01214696">
    <property type="protein sequence ID" value="CAG6666592.1"/>
    <property type="molecule type" value="Transcribed_RNA"/>
</dbReference>
<keyword evidence="7 8" id="KW-0862">Zinc</keyword>
<dbReference type="InterPro" id="IPR032466">
    <property type="entry name" value="Metal_Hydrolase"/>
</dbReference>
<evidence type="ECO:0000256" key="4">
    <source>
        <dbReference type="ARBA" id="ARBA00014514"/>
    </source>
</evidence>
<comment type="catalytic activity">
    <reaction evidence="8">
        <text>guanine + H2O + H(+) = xanthine + NH4(+)</text>
        <dbReference type="Rhea" id="RHEA:14665"/>
        <dbReference type="ChEBI" id="CHEBI:15377"/>
        <dbReference type="ChEBI" id="CHEBI:15378"/>
        <dbReference type="ChEBI" id="CHEBI:16235"/>
        <dbReference type="ChEBI" id="CHEBI:17712"/>
        <dbReference type="ChEBI" id="CHEBI:28938"/>
        <dbReference type="EC" id="3.5.4.3"/>
    </reaction>
</comment>
<dbReference type="Pfam" id="PF01979">
    <property type="entry name" value="Amidohydro_1"/>
    <property type="match status" value="1"/>
</dbReference>
<dbReference type="GO" id="GO:0008270">
    <property type="term" value="F:zinc ion binding"/>
    <property type="evidence" value="ECO:0007669"/>
    <property type="project" value="UniProtKB-UniRule"/>
</dbReference>
<comment type="pathway">
    <text evidence="1 8">Purine metabolism; guanine degradation; xanthine from guanine: step 1/1.</text>
</comment>
<sequence length="472" mass="52340">MTSKVDNIFIGSAIHWNLEADQIEYIEQAAITVQDGKITEFSSDANHIDHLQSSQSDCVTLLSSTQFLIPGFIDAHIHAPQYPNLGLGVDLPLLKWLDKYIFALERKFKDLEFAKDVYTKLVDKMIAHGTTTACYFGTIHTDSCLLLADIVHARGQRALVGKVNMTVNCPQDYGETLQESLDETERFVTEMKKKNYSSVQPVITPRFAVTCEMAALQGLAQIASKHDLPIQTHLSENVDEIATVLKMNPDCRTYTEVYERAGLLTKKTILAHSIHLSDQELAVIWQHGASIVHCPSSNCFLQSGACDTVRTMYRGVNIALGTDMGAGYSPSILEVMRRSVDVSSVLTSCRIKEKEEAASKRKCSGMKNQDEVENKMSPGIALRPPLNFERAFQFATLGGARALNLADKVGNFSVGKQFDALLVNLDSVDSPVDFTAGLKLQEKFLKFFFTGDDRNIERVYVNGKLVLNKSPS</sequence>
<dbReference type="GO" id="GO:0005829">
    <property type="term" value="C:cytosol"/>
    <property type="evidence" value="ECO:0007669"/>
    <property type="project" value="TreeGrafter"/>
</dbReference>
<evidence type="ECO:0000256" key="7">
    <source>
        <dbReference type="ARBA" id="ARBA00022833"/>
    </source>
</evidence>
<evidence type="ECO:0000256" key="2">
    <source>
        <dbReference type="ARBA" id="ARBA00006745"/>
    </source>
</evidence>
<evidence type="ECO:0000256" key="6">
    <source>
        <dbReference type="ARBA" id="ARBA00022801"/>
    </source>
</evidence>
<organism evidence="10">
    <name type="scientific">Cacopsylla melanoneura</name>
    <dbReference type="NCBI Taxonomy" id="428564"/>
    <lineage>
        <taxon>Eukaryota</taxon>
        <taxon>Metazoa</taxon>
        <taxon>Ecdysozoa</taxon>
        <taxon>Arthropoda</taxon>
        <taxon>Hexapoda</taxon>
        <taxon>Insecta</taxon>
        <taxon>Pterygota</taxon>
        <taxon>Neoptera</taxon>
        <taxon>Paraneoptera</taxon>
        <taxon>Hemiptera</taxon>
        <taxon>Sternorrhyncha</taxon>
        <taxon>Psylloidea</taxon>
        <taxon>Psyllidae</taxon>
        <taxon>Psyllinae</taxon>
        <taxon>Cacopsylla</taxon>
    </lineage>
</organism>
<name>A0A8D8SEZ0_9HEMI</name>
<dbReference type="UniPathway" id="UPA00603">
    <property type="reaction ID" value="UER00660"/>
</dbReference>
<dbReference type="Gene3D" id="2.30.40.10">
    <property type="entry name" value="Urease, subunit C, domain 1"/>
    <property type="match status" value="1"/>
</dbReference>
<comment type="similarity">
    <text evidence="2 8">Belongs to the metallo-dependent hydrolases superfamily. ATZ/TRZ family.</text>
</comment>
<dbReference type="PANTHER" id="PTHR11271">
    <property type="entry name" value="GUANINE DEAMINASE"/>
    <property type="match status" value="1"/>
</dbReference>
<dbReference type="InterPro" id="IPR006680">
    <property type="entry name" value="Amidohydro-rel"/>
</dbReference>